<comment type="caution">
    <text evidence="3">The sequence shown here is derived from an EMBL/GenBank/DDBJ whole genome shotgun (WGS) entry which is preliminary data.</text>
</comment>
<dbReference type="PANTHER" id="PTHR34136">
    <property type="match status" value="1"/>
</dbReference>
<evidence type="ECO:0000256" key="2">
    <source>
        <dbReference type="ARBA" id="ARBA00022679"/>
    </source>
</evidence>
<keyword evidence="1" id="KW-0328">Glycosyltransferase</keyword>
<reference evidence="3 4" key="1">
    <citation type="submission" date="2017-09" db="EMBL/GenBank/DDBJ databases">
        <title>Depth-based differentiation of microbial function through sediment-hosted aquifers and enrichment of novel symbionts in the deep terrestrial subsurface.</title>
        <authorList>
            <person name="Probst A.J."/>
            <person name="Ladd B."/>
            <person name="Jarett J.K."/>
            <person name="Geller-Mcgrath D.E."/>
            <person name="Sieber C.M."/>
            <person name="Emerson J.B."/>
            <person name="Anantharaman K."/>
            <person name="Thomas B.C."/>
            <person name="Malmstrom R."/>
            <person name="Stieglmeier M."/>
            <person name="Klingl A."/>
            <person name="Woyke T."/>
            <person name="Ryan C.M."/>
            <person name="Banfield J.F."/>
        </authorList>
    </citation>
    <scope>NUCLEOTIDE SEQUENCE [LARGE SCALE GENOMIC DNA]</scope>
    <source>
        <strain evidence="3">CG10_big_fil_rev_8_21_14_0_10_50_16</strain>
    </source>
</reference>
<name>A0A2H0RN07_9BACT</name>
<dbReference type="EMBL" id="PCYM01000001">
    <property type="protein sequence ID" value="PIR47939.1"/>
    <property type="molecule type" value="Genomic_DNA"/>
</dbReference>
<protein>
    <recommendedName>
        <fullName evidence="5">Glycosyltransferase</fullName>
    </recommendedName>
</protein>
<evidence type="ECO:0000313" key="4">
    <source>
        <dbReference type="Proteomes" id="UP000230084"/>
    </source>
</evidence>
<dbReference type="PANTHER" id="PTHR34136:SF1">
    <property type="entry name" value="UDP-N-ACETYL-D-MANNOSAMINURONIC ACID TRANSFERASE"/>
    <property type="match status" value="1"/>
</dbReference>
<evidence type="ECO:0000256" key="1">
    <source>
        <dbReference type="ARBA" id="ARBA00022676"/>
    </source>
</evidence>
<proteinExistence type="predicted"/>
<dbReference type="GO" id="GO:0016758">
    <property type="term" value="F:hexosyltransferase activity"/>
    <property type="evidence" value="ECO:0007669"/>
    <property type="project" value="TreeGrafter"/>
</dbReference>
<dbReference type="Proteomes" id="UP000230084">
    <property type="component" value="Unassembled WGS sequence"/>
</dbReference>
<dbReference type="Pfam" id="PF03808">
    <property type="entry name" value="Glyco_tran_WecG"/>
    <property type="match status" value="1"/>
</dbReference>
<keyword evidence="2" id="KW-0808">Transferase</keyword>
<dbReference type="NCBIfam" id="TIGR00696">
    <property type="entry name" value="wecG_tagA_cpsF"/>
    <property type="match status" value="1"/>
</dbReference>
<dbReference type="AlphaFoldDB" id="A0A2H0RN07"/>
<sequence>MNTAQIDFFDIPIDRLTQRTLELRLSQALDELGQVLIATPNPEMLLAAHQDEDIARILRRMHMRIPDGFGLSLLSRLTGQGTLRRFPGVDVLLDICRLAGQRNMHLLIIGGWGEDSARASTILETAFPGLRVSSLSDMRIHWDLDEWNQPGDLLSRVQQLAPDVLAIALGGAGYSRQERWIVDHAPQFPSVRVAIGVGGAVDMISGRIMRAPIWMRAIGLEWLWRVLRQPSRIHRIYDAVIRFPIAAILDRLTATRGDR</sequence>
<dbReference type="InterPro" id="IPR004629">
    <property type="entry name" value="WecG_TagA_CpsF"/>
</dbReference>
<gene>
    <name evidence="3" type="ORF">COV06_00875</name>
</gene>
<organism evidence="3 4">
    <name type="scientific">Candidatus Uhrbacteria bacterium CG10_big_fil_rev_8_21_14_0_10_50_16</name>
    <dbReference type="NCBI Taxonomy" id="1975039"/>
    <lineage>
        <taxon>Bacteria</taxon>
        <taxon>Candidatus Uhriibacteriota</taxon>
    </lineage>
</organism>
<evidence type="ECO:0000313" key="3">
    <source>
        <dbReference type="EMBL" id="PIR47939.1"/>
    </source>
</evidence>
<accession>A0A2H0RN07</accession>
<dbReference type="CDD" id="cd06533">
    <property type="entry name" value="Glyco_transf_WecG_TagA"/>
    <property type="match status" value="1"/>
</dbReference>
<evidence type="ECO:0008006" key="5">
    <source>
        <dbReference type="Google" id="ProtNLM"/>
    </source>
</evidence>